<feature type="transmembrane region" description="Helical" evidence="6">
    <location>
        <begin position="284"/>
        <end position="302"/>
    </location>
</feature>
<feature type="transmembrane region" description="Helical" evidence="6">
    <location>
        <begin position="195"/>
        <end position="212"/>
    </location>
</feature>
<dbReference type="OrthoDB" id="10062876at2759"/>
<evidence type="ECO:0000313" key="8">
    <source>
        <dbReference type="EMBL" id="KAF2653707.1"/>
    </source>
</evidence>
<keyword evidence="2 6" id="KW-0812">Transmembrane</keyword>
<gene>
    <name evidence="8" type="ORF">K491DRAFT_680273</name>
</gene>
<feature type="transmembrane region" description="Helical" evidence="6">
    <location>
        <begin position="342"/>
        <end position="367"/>
    </location>
</feature>
<evidence type="ECO:0000259" key="7">
    <source>
        <dbReference type="Pfam" id="PF00324"/>
    </source>
</evidence>
<feature type="transmembrane region" description="Helical" evidence="6">
    <location>
        <begin position="163"/>
        <end position="183"/>
    </location>
</feature>
<feature type="transmembrane region" description="Helical" evidence="6">
    <location>
        <begin position="492"/>
        <end position="511"/>
    </location>
</feature>
<keyword evidence="4 6" id="KW-0472">Membrane</keyword>
<feature type="domain" description="Amino acid permease/ SLC12A" evidence="7">
    <location>
        <begin position="49"/>
        <end position="518"/>
    </location>
</feature>
<keyword evidence="3 6" id="KW-1133">Transmembrane helix</keyword>
<reference evidence="8" key="1">
    <citation type="journal article" date="2020" name="Stud. Mycol.">
        <title>101 Dothideomycetes genomes: a test case for predicting lifestyles and emergence of pathogens.</title>
        <authorList>
            <person name="Haridas S."/>
            <person name="Albert R."/>
            <person name="Binder M."/>
            <person name="Bloem J."/>
            <person name="Labutti K."/>
            <person name="Salamov A."/>
            <person name="Andreopoulos B."/>
            <person name="Baker S."/>
            <person name="Barry K."/>
            <person name="Bills G."/>
            <person name="Bluhm B."/>
            <person name="Cannon C."/>
            <person name="Castanera R."/>
            <person name="Culley D."/>
            <person name="Daum C."/>
            <person name="Ezra D."/>
            <person name="Gonzalez J."/>
            <person name="Henrissat B."/>
            <person name="Kuo A."/>
            <person name="Liang C."/>
            <person name="Lipzen A."/>
            <person name="Lutzoni F."/>
            <person name="Magnuson J."/>
            <person name="Mondo S."/>
            <person name="Nolan M."/>
            <person name="Ohm R."/>
            <person name="Pangilinan J."/>
            <person name="Park H.-J."/>
            <person name="Ramirez L."/>
            <person name="Alfaro M."/>
            <person name="Sun H."/>
            <person name="Tritt A."/>
            <person name="Yoshinaga Y."/>
            <person name="Zwiers L.-H."/>
            <person name="Turgeon B."/>
            <person name="Goodwin S."/>
            <person name="Spatafora J."/>
            <person name="Crous P."/>
            <person name="Grigoriev I."/>
        </authorList>
    </citation>
    <scope>NUCLEOTIDE SEQUENCE</scope>
    <source>
        <strain evidence="8">CBS 122681</strain>
    </source>
</reference>
<dbReference type="InterPro" id="IPR050524">
    <property type="entry name" value="APC_YAT"/>
</dbReference>
<feature type="transmembrane region" description="Helical" evidence="6">
    <location>
        <begin position="416"/>
        <end position="439"/>
    </location>
</feature>
<dbReference type="GO" id="GO:0016020">
    <property type="term" value="C:membrane"/>
    <property type="evidence" value="ECO:0007669"/>
    <property type="project" value="UniProtKB-SubCell"/>
</dbReference>
<protein>
    <recommendedName>
        <fullName evidence="7">Amino acid permease/ SLC12A domain-containing protein</fullName>
    </recommendedName>
</protein>
<accession>A0A6A6T325</accession>
<evidence type="ECO:0000256" key="3">
    <source>
        <dbReference type="ARBA" id="ARBA00022989"/>
    </source>
</evidence>
<dbReference type="InterPro" id="IPR004841">
    <property type="entry name" value="AA-permease/SLC12A_dom"/>
</dbReference>
<evidence type="ECO:0000256" key="6">
    <source>
        <dbReference type="SAM" id="Phobius"/>
    </source>
</evidence>
<feature type="transmembrane region" description="Helical" evidence="6">
    <location>
        <begin position="242"/>
        <end position="263"/>
    </location>
</feature>
<dbReference type="GO" id="GO:0015171">
    <property type="term" value="F:amino acid transmembrane transporter activity"/>
    <property type="evidence" value="ECO:0007669"/>
    <property type="project" value="TreeGrafter"/>
</dbReference>
<feature type="region of interest" description="Disordered" evidence="5">
    <location>
        <begin position="1"/>
        <end position="25"/>
    </location>
</feature>
<dbReference type="AlphaFoldDB" id="A0A6A6T325"/>
<evidence type="ECO:0000313" key="9">
    <source>
        <dbReference type="Proteomes" id="UP000799324"/>
    </source>
</evidence>
<proteinExistence type="predicted"/>
<comment type="subcellular location">
    <subcellularLocation>
        <location evidence="1">Membrane</location>
        <topology evidence="1">Multi-pass membrane protein</topology>
    </subcellularLocation>
</comment>
<dbReference type="Proteomes" id="UP000799324">
    <property type="component" value="Unassembled WGS sequence"/>
</dbReference>
<feature type="transmembrane region" description="Helical" evidence="6">
    <location>
        <begin position="51"/>
        <end position="71"/>
    </location>
</feature>
<feature type="transmembrane region" description="Helical" evidence="6">
    <location>
        <begin position="459"/>
        <end position="480"/>
    </location>
</feature>
<evidence type="ECO:0000256" key="2">
    <source>
        <dbReference type="ARBA" id="ARBA00022692"/>
    </source>
</evidence>
<evidence type="ECO:0000256" key="4">
    <source>
        <dbReference type="ARBA" id="ARBA00023136"/>
    </source>
</evidence>
<dbReference type="Pfam" id="PF00324">
    <property type="entry name" value="AA_permease"/>
    <property type="match status" value="1"/>
</dbReference>
<dbReference type="PANTHER" id="PTHR43341">
    <property type="entry name" value="AMINO ACID PERMEASE"/>
    <property type="match status" value="1"/>
</dbReference>
<feature type="transmembrane region" description="Helical" evidence="6">
    <location>
        <begin position="129"/>
        <end position="151"/>
    </location>
</feature>
<dbReference type="Gene3D" id="1.20.1740.10">
    <property type="entry name" value="Amino acid/polyamine transporter I"/>
    <property type="match status" value="1"/>
</dbReference>
<feature type="transmembrane region" description="Helical" evidence="6">
    <location>
        <begin position="77"/>
        <end position="96"/>
    </location>
</feature>
<keyword evidence="9" id="KW-1185">Reference proteome</keyword>
<feature type="transmembrane region" description="Helical" evidence="6">
    <location>
        <begin position="387"/>
        <end position="404"/>
    </location>
</feature>
<dbReference type="EMBL" id="MU004376">
    <property type="protein sequence ID" value="KAF2653707.1"/>
    <property type="molecule type" value="Genomic_DNA"/>
</dbReference>
<sequence>MGPFKRSFGKEKTTESHSPPDIGGNGDFGEGFVSDNADSLHRNLANRQIQLIAIGGSIGTALFVSIGSGLYHGGAGSLLIAFFIESIILAMVNNCIAEMSTAYPVSGGFIRLAGKWVDEALGFMVGWNFFFYEALLIPFEISAFTLVISFWNEKIAEPGPTAGIVTGVILCYALINILAVGAYGEAEFWLSGGKVILIFSLFAFTFITMVGGNPQGDAYGFRNFNNGAAFREAVTTGDLGRFQGFLAALFGSALFTVVGPEYISIVAAEAVRPRVYIKAAFKMVYARFGIFFIGGALAVGIVCNSRDPRLTEIVTGGSNGSAAASPYVIAMQNLGIGVFPHIVNALMLTSIFSAGNTYTYCAIRNLYGLALEGRAPRFLTKCTRSGVPIYCFAIVMIFPMLSYLSCSSGSSVVITWFASLVTAGGLIDFIVMCITYIFFYRACKAQGLDRNTLPYVGYFQPYCAWIALIWLFVVTCAYGYTCYIPWDVSSFFSQYTMQLFIPPLYIIWKLIHKTKIVKPHEADLVWERPIVDAYEETFLSPPTGFWKEMGQLVGIGRNKEGSNARRKSSIVNAQALRQTDF</sequence>
<organism evidence="8 9">
    <name type="scientific">Lophiostoma macrostomum CBS 122681</name>
    <dbReference type="NCBI Taxonomy" id="1314788"/>
    <lineage>
        <taxon>Eukaryota</taxon>
        <taxon>Fungi</taxon>
        <taxon>Dikarya</taxon>
        <taxon>Ascomycota</taxon>
        <taxon>Pezizomycotina</taxon>
        <taxon>Dothideomycetes</taxon>
        <taxon>Pleosporomycetidae</taxon>
        <taxon>Pleosporales</taxon>
        <taxon>Lophiostomataceae</taxon>
        <taxon>Lophiostoma</taxon>
    </lineage>
</organism>
<evidence type="ECO:0000256" key="1">
    <source>
        <dbReference type="ARBA" id="ARBA00004141"/>
    </source>
</evidence>
<dbReference type="PANTHER" id="PTHR43341:SF6">
    <property type="entry name" value="AMINO ACID TRANSPORTER (EUROFUNG)"/>
    <property type="match status" value="1"/>
</dbReference>
<name>A0A6A6T325_9PLEO</name>
<dbReference type="PIRSF" id="PIRSF006060">
    <property type="entry name" value="AA_transporter"/>
    <property type="match status" value="1"/>
</dbReference>
<evidence type="ECO:0000256" key="5">
    <source>
        <dbReference type="SAM" id="MobiDB-lite"/>
    </source>
</evidence>